<dbReference type="Gene3D" id="3.40.50.300">
    <property type="entry name" value="P-loop containing nucleotide triphosphate hydrolases"/>
    <property type="match status" value="1"/>
</dbReference>
<evidence type="ECO:0000313" key="3">
    <source>
        <dbReference type="Proteomes" id="UP000573603"/>
    </source>
</evidence>
<evidence type="ECO:0008006" key="4">
    <source>
        <dbReference type="Google" id="ProtNLM"/>
    </source>
</evidence>
<sequence>MAQGMFDLSLRLTYSHLEARFSYGPPAALENYLFASAIREFLNDHDGLQLPPDTMSPVFVNCKYCPCRVDDTTKSKHNPRAIACMMVWREDFVKALKFPADRIAVITPYRSNLWHIRAELASSTLLKDVQATAIDSESGSRKRYGSCVLRWIKALAANTSQSIQATAEGGARTYIKSDMFDALINWFKEKNRVVHVQGDPSVDPEEESHWGGDTSIAPPAADDTGD</sequence>
<reference evidence="2 3" key="1">
    <citation type="journal article" date="2020" name="BMC Genomics">
        <title>Correction to: Identification and distribution of gene clusters required for synthesis of sphingolipid metabolism inhibitors in diverse species of the filamentous fungus Fusarium.</title>
        <authorList>
            <person name="Kim H.S."/>
            <person name="Lohmar J.M."/>
            <person name="Busman M."/>
            <person name="Brown D.W."/>
            <person name="Naumann T.A."/>
            <person name="Divon H.H."/>
            <person name="Lysoe E."/>
            <person name="Uhlig S."/>
            <person name="Proctor R.H."/>
        </authorList>
    </citation>
    <scope>NUCLEOTIDE SEQUENCE [LARGE SCALE GENOMIC DNA]</scope>
    <source>
        <strain evidence="2 3">NRRL 25214</strain>
    </source>
</reference>
<accession>A0A8H4ZNS2</accession>
<name>A0A8H4ZNS2_9HYPO</name>
<keyword evidence="3" id="KW-1185">Reference proteome</keyword>
<feature type="region of interest" description="Disordered" evidence="1">
    <location>
        <begin position="198"/>
        <end position="226"/>
    </location>
</feature>
<organism evidence="2 3">
    <name type="scientific">Fusarium anthophilum</name>
    <dbReference type="NCBI Taxonomy" id="48485"/>
    <lineage>
        <taxon>Eukaryota</taxon>
        <taxon>Fungi</taxon>
        <taxon>Dikarya</taxon>
        <taxon>Ascomycota</taxon>
        <taxon>Pezizomycotina</taxon>
        <taxon>Sordariomycetes</taxon>
        <taxon>Hypocreomycetidae</taxon>
        <taxon>Hypocreales</taxon>
        <taxon>Nectriaceae</taxon>
        <taxon>Fusarium</taxon>
        <taxon>Fusarium fujikuroi species complex</taxon>
    </lineage>
</organism>
<proteinExistence type="predicted"/>
<protein>
    <recommendedName>
        <fullName evidence="4">DNA2/NAM7 helicase-like C-terminal domain-containing protein</fullName>
    </recommendedName>
</protein>
<gene>
    <name evidence="2" type="ORF">FANTH_4985</name>
</gene>
<evidence type="ECO:0000256" key="1">
    <source>
        <dbReference type="SAM" id="MobiDB-lite"/>
    </source>
</evidence>
<comment type="caution">
    <text evidence="2">The sequence shown here is derived from an EMBL/GenBank/DDBJ whole genome shotgun (WGS) entry which is preliminary data.</text>
</comment>
<dbReference type="AlphaFoldDB" id="A0A8H4ZNS2"/>
<dbReference type="InterPro" id="IPR027417">
    <property type="entry name" value="P-loop_NTPase"/>
</dbReference>
<dbReference type="EMBL" id="JABEVY010000109">
    <property type="protein sequence ID" value="KAF5249677.1"/>
    <property type="molecule type" value="Genomic_DNA"/>
</dbReference>
<evidence type="ECO:0000313" key="2">
    <source>
        <dbReference type="EMBL" id="KAF5249677.1"/>
    </source>
</evidence>
<dbReference type="Proteomes" id="UP000573603">
    <property type="component" value="Unassembled WGS sequence"/>
</dbReference>